<reference evidence="2" key="1">
    <citation type="journal article" date="2022" name="bioRxiv">
        <title>Sequencing and chromosome-scale assembly of the giantPleurodeles waltlgenome.</title>
        <authorList>
            <person name="Brown T."/>
            <person name="Elewa A."/>
            <person name="Iarovenko S."/>
            <person name="Subramanian E."/>
            <person name="Araus A.J."/>
            <person name="Petzold A."/>
            <person name="Susuki M."/>
            <person name="Suzuki K.-i.T."/>
            <person name="Hayashi T."/>
            <person name="Toyoda A."/>
            <person name="Oliveira C."/>
            <person name="Osipova E."/>
            <person name="Leigh N.D."/>
            <person name="Simon A."/>
            <person name="Yun M.H."/>
        </authorList>
    </citation>
    <scope>NUCLEOTIDE SEQUENCE</scope>
    <source>
        <strain evidence="2">20211129_DDA</strain>
        <tissue evidence="2">Liver</tissue>
    </source>
</reference>
<comment type="caution">
    <text evidence="2">The sequence shown here is derived from an EMBL/GenBank/DDBJ whole genome shotgun (WGS) entry which is preliminary data.</text>
</comment>
<sequence length="101" mass="10680">MAAPSRDAGVSAASELQRSRGLRRGAHGTGRVAMEAPGSAFFCLGSPGAVAPRNPLVRRGGRGDSEEDGPPRNLGLKTTKTTTAEQNRKAQAKKHYHTRTK</sequence>
<feature type="compositionally biased region" description="Basic residues" evidence="1">
    <location>
        <begin position="90"/>
        <end position="101"/>
    </location>
</feature>
<feature type="compositionally biased region" description="Polar residues" evidence="1">
    <location>
        <begin position="76"/>
        <end position="85"/>
    </location>
</feature>
<organism evidence="2 3">
    <name type="scientific">Pleurodeles waltl</name>
    <name type="common">Iberian ribbed newt</name>
    <dbReference type="NCBI Taxonomy" id="8319"/>
    <lineage>
        <taxon>Eukaryota</taxon>
        <taxon>Metazoa</taxon>
        <taxon>Chordata</taxon>
        <taxon>Craniata</taxon>
        <taxon>Vertebrata</taxon>
        <taxon>Euteleostomi</taxon>
        <taxon>Amphibia</taxon>
        <taxon>Batrachia</taxon>
        <taxon>Caudata</taxon>
        <taxon>Salamandroidea</taxon>
        <taxon>Salamandridae</taxon>
        <taxon>Pleurodelinae</taxon>
        <taxon>Pleurodeles</taxon>
    </lineage>
</organism>
<evidence type="ECO:0000313" key="3">
    <source>
        <dbReference type="Proteomes" id="UP001066276"/>
    </source>
</evidence>
<keyword evidence="3" id="KW-1185">Reference proteome</keyword>
<feature type="region of interest" description="Disordered" evidence="1">
    <location>
        <begin position="47"/>
        <end position="101"/>
    </location>
</feature>
<gene>
    <name evidence="2" type="ORF">NDU88_006005</name>
</gene>
<feature type="region of interest" description="Disordered" evidence="1">
    <location>
        <begin position="1"/>
        <end position="31"/>
    </location>
</feature>
<evidence type="ECO:0000313" key="2">
    <source>
        <dbReference type="EMBL" id="KAJ1100930.1"/>
    </source>
</evidence>
<protein>
    <submittedName>
        <fullName evidence="2">Uncharacterized protein</fullName>
    </submittedName>
</protein>
<proteinExistence type="predicted"/>
<accession>A0AAV7MDR2</accession>
<name>A0AAV7MDR2_PLEWA</name>
<evidence type="ECO:0000256" key="1">
    <source>
        <dbReference type="SAM" id="MobiDB-lite"/>
    </source>
</evidence>
<dbReference type="EMBL" id="JANPWB010000014">
    <property type="protein sequence ID" value="KAJ1100930.1"/>
    <property type="molecule type" value="Genomic_DNA"/>
</dbReference>
<dbReference type="Proteomes" id="UP001066276">
    <property type="component" value="Chromosome 10"/>
</dbReference>
<dbReference type="AlphaFoldDB" id="A0AAV7MDR2"/>